<dbReference type="GO" id="GO:0009289">
    <property type="term" value="C:pilus"/>
    <property type="evidence" value="ECO:0007669"/>
    <property type="project" value="UniProtKB-SubCell"/>
</dbReference>
<dbReference type="EMBL" id="MUEO01000100">
    <property type="protein sequence ID" value="OOE39110.1"/>
    <property type="molecule type" value="Genomic_DNA"/>
</dbReference>
<evidence type="ECO:0000256" key="3">
    <source>
        <dbReference type="ARBA" id="ARBA00022729"/>
    </source>
</evidence>
<feature type="chain" id="PRO_5044256370" description="Fimbrial-type adhesion domain-containing protein" evidence="5">
    <location>
        <begin position="23"/>
        <end position="188"/>
    </location>
</feature>
<dbReference type="GO" id="GO:0043709">
    <property type="term" value="P:cell adhesion involved in single-species biofilm formation"/>
    <property type="evidence" value="ECO:0007669"/>
    <property type="project" value="TreeGrafter"/>
</dbReference>
<dbReference type="InterPro" id="IPR000259">
    <property type="entry name" value="Adhesion_dom_fimbrial"/>
</dbReference>
<dbReference type="PANTHER" id="PTHR33420">
    <property type="entry name" value="FIMBRIAL SUBUNIT ELFA-RELATED"/>
    <property type="match status" value="1"/>
</dbReference>
<dbReference type="InterPro" id="IPR036937">
    <property type="entry name" value="Adhesion_dom_fimbrial_sf"/>
</dbReference>
<dbReference type="SUPFAM" id="SSF49401">
    <property type="entry name" value="Bacterial adhesins"/>
    <property type="match status" value="1"/>
</dbReference>
<evidence type="ECO:0000313" key="8">
    <source>
        <dbReference type="Proteomes" id="UP000188726"/>
    </source>
</evidence>
<dbReference type="InterPro" id="IPR008966">
    <property type="entry name" value="Adhesion_dom_sf"/>
</dbReference>
<dbReference type="Gene3D" id="2.60.40.1090">
    <property type="entry name" value="Fimbrial-type adhesion domain"/>
    <property type="match status" value="1"/>
</dbReference>
<gene>
    <name evidence="7" type="ORF">BZG09_16985</name>
</gene>
<evidence type="ECO:0000256" key="1">
    <source>
        <dbReference type="ARBA" id="ARBA00004561"/>
    </source>
</evidence>
<dbReference type="PANTHER" id="PTHR33420:SF3">
    <property type="entry name" value="FIMBRIAL SUBUNIT ELFA"/>
    <property type="match status" value="1"/>
</dbReference>
<dbReference type="Proteomes" id="UP000188726">
    <property type="component" value="Unassembled WGS sequence"/>
</dbReference>
<dbReference type="Pfam" id="PF00419">
    <property type="entry name" value="Fimbrial"/>
    <property type="match status" value="1"/>
</dbReference>
<dbReference type="RefSeq" id="WP_077459707.1">
    <property type="nucleotide sequence ID" value="NZ_MUEL01000059.1"/>
</dbReference>
<name>A0AB36JTW6_9GAMM</name>
<protein>
    <recommendedName>
        <fullName evidence="6">Fimbrial-type adhesion domain-containing protein</fullName>
    </recommendedName>
</protein>
<evidence type="ECO:0000256" key="5">
    <source>
        <dbReference type="SAM" id="SignalP"/>
    </source>
</evidence>
<evidence type="ECO:0000259" key="6">
    <source>
        <dbReference type="Pfam" id="PF00419"/>
    </source>
</evidence>
<keyword evidence="4" id="KW-0281">Fimbrium</keyword>
<dbReference type="InterPro" id="IPR050263">
    <property type="entry name" value="Bact_Fimbrial_Adh_Pro"/>
</dbReference>
<comment type="similarity">
    <text evidence="2">Belongs to the fimbrial protein family.</text>
</comment>
<comment type="subcellular location">
    <subcellularLocation>
        <location evidence="1">Fimbrium</location>
    </subcellularLocation>
</comment>
<dbReference type="AlphaFoldDB" id="A0AB36JTW6"/>
<sequence>MKNVLKNSSIIMAALFSASTFAADGTIRFTGSVSATTCSVHGGAGTNGGGLSDAEVKLPKVSVDQLKADGDSAGSTPFSIIIGGEGEATCSDGEIASLHFEPQLSPMIDPSTGRLNNASSPDAAKNLQVEILNDRGEPINLYHNSNVSKADISGNKAILDFTARYKANGGKVTAGKVDTNIVYTVTYN</sequence>
<proteinExistence type="inferred from homology"/>
<reference evidence="7 8" key="1">
    <citation type="journal article" date="2017" name="Genome Announc.">
        <title>Draft Genome Sequences of Salinivibrio proteolyticus, Salinivibrio sharmensis, Salinivibrio siamensis, Salinivibrio costicola subsp. alcaliphilus, Salinivibrio costicola subsp. vallismortis, and 29 New Isolates Belonging to the Genus Salinivibrio.</title>
        <authorList>
            <person name="Lopez-Hermoso C."/>
            <person name="de la Haba R.R."/>
            <person name="Sanchez-Porro C."/>
            <person name="Bayliss S.C."/>
            <person name="Feil E.J."/>
            <person name="Ventosa A."/>
        </authorList>
    </citation>
    <scope>NUCLEOTIDE SEQUENCE [LARGE SCALE GENOMIC DNA]</scope>
    <source>
        <strain evidence="7 8">IC202</strain>
    </source>
</reference>
<evidence type="ECO:0000256" key="4">
    <source>
        <dbReference type="ARBA" id="ARBA00023263"/>
    </source>
</evidence>
<comment type="caution">
    <text evidence="7">The sequence shown here is derived from an EMBL/GenBank/DDBJ whole genome shotgun (WGS) entry which is preliminary data.</text>
</comment>
<organism evidence="7 8">
    <name type="scientific">Salinivibrio kushneri</name>
    <dbReference type="NCBI Taxonomy" id="1908198"/>
    <lineage>
        <taxon>Bacteria</taxon>
        <taxon>Pseudomonadati</taxon>
        <taxon>Pseudomonadota</taxon>
        <taxon>Gammaproteobacteria</taxon>
        <taxon>Vibrionales</taxon>
        <taxon>Vibrionaceae</taxon>
        <taxon>Salinivibrio</taxon>
    </lineage>
</organism>
<feature type="domain" description="Fimbrial-type adhesion" evidence="6">
    <location>
        <begin position="27"/>
        <end position="187"/>
    </location>
</feature>
<feature type="signal peptide" evidence="5">
    <location>
        <begin position="1"/>
        <end position="22"/>
    </location>
</feature>
<accession>A0AB36JTW6</accession>
<evidence type="ECO:0000256" key="2">
    <source>
        <dbReference type="ARBA" id="ARBA00006671"/>
    </source>
</evidence>
<evidence type="ECO:0000313" key="7">
    <source>
        <dbReference type="EMBL" id="OOE39110.1"/>
    </source>
</evidence>
<keyword evidence="3 5" id="KW-0732">Signal</keyword>